<reference key="2">
    <citation type="submission" date="2011-10" db="EMBL/GenBank/DDBJ databases">
        <title>The genome and transcriptome sequence of Clonorchis sinensis provide insights into the carcinogenic liver fluke.</title>
        <authorList>
            <person name="Wang X."/>
            <person name="Huang Y."/>
            <person name="Chen W."/>
            <person name="Liu H."/>
            <person name="Guo L."/>
            <person name="Chen Y."/>
            <person name="Luo F."/>
            <person name="Zhou W."/>
            <person name="Sun J."/>
            <person name="Mao Q."/>
            <person name="Liang P."/>
            <person name="Zhou C."/>
            <person name="Tian Y."/>
            <person name="Men J."/>
            <person name="Lv X."/>
            <person name="Huang L."/>
            <person name="Zhou J."/>
            <person name="Hu Y."/>
            <person name="Li R."/>
            <person name="Zhang F."/>
            <person name="Lei H."/>
            <person name="Li X."/>
            <person name="Hu X."/>
            <person name="Liang C."/>
            <person name="Xu J."/>
            <person name="Wu Z."/>
            <person name="Yu X."/>
        </authorList>
    </citation>
    <scope>NUCLEOTIDE SEQUENCE</scope>
    <source>
        <strain>Henan</strain>
    </source>
</reference>
<feature type="region of interest" description="Disordered" evidence="1">
    <location>
        <begin position="90"/>
        <end position="111"/>
    </location>
</feature>
<evidence type="ECO:0008006" key="4">
    <source>
        <dbReference type="Google" id="ProtNLM"/>
    </source>
</evidence>
<proteinExistence type="predicted"/>
<organism evidence="2 3">
    <name type="scientific">Clonorchis sinensis</name>
    <name type="common">Chinese liver fluke</name>
    <dbReference type="NCBI Taxonomy" id="79923"/>
    <lineage>
        <taxon>Eukaryota</taxon>
        <taxon>Metazoa</taxon>
        <taxon>Spiralia</taxon>
        <taxon>Lophotrochozoa</taxon>
        <taxon>Platyhelminthes</taxon>
        <taxon>Trematoda</taxon>
        <taxon>Digenea</taxon>
        <taxon>Opisthorchiida</taxon>
        <taxon>Opisthorchiata</taxon>
        <taxon>Opisthorchiidae</taxon>
        <taxon>Clonorchis</taxon>
    </lineage>
</organism>
<dbReference type="Proteomes" id="UP000008909">
    <property type="component" value="Unassembled WGS sequence"/>
</dbReference>
<name>G7YBS6_CLOSI</name>
<dbReference type="EMBL" id="DF143043">
    <property type="protein sequence ID" value="GAA50410.1"/>
    <property type="molecule type" value="Genomic_DNA"/>
</dbReference>
<keyword evidence="3" id="KW-1185">Reference proteome</keyword>
<evidence type="ECO:0000313" key="3">
    <source>
        <dbReference type="Proteomes" id="UP000008909"/>
    </source>
</evidence>
<evidence type="ECO:0000256" key="1">
    <source>
        <dbReference type="SAM" id="MobiDB-lite"/>
    </source>
</evidence>
<dbReference type="PANTHER" id="PTHR37984">
    <property type="entry name" value="PROTEIN CBG26694"/>
    <property type="match status" value="1"/>
</dbReference>
<dbReference type="PANTHER" id="PTHR37984:SF5">
    <property type="entry name" value="PROTEIN NYNRIN-LIKE"/>
    <property type="match status" value="1"/>
</dbReference>
<dbReference type="InterPro" id="IPR050951">
    <property type="entry name" value="Retrovirus_Pol_polyprotein"/>
</dbReference>
<gene>
    <name evidence="2" type="ORF">CLF_104510</name>
</gene>
<dbReference type="AlphaFoldDB" id="G7YBS6"/>
<sequence>MVEIIPKIVVKMDRLQTQAAKCDYGAQLEDQLRDRLIAGMQLPDLQQKLLLCPDQKFQTIRKICEQYEDVKHAAKTDEAVLLNYSKRNNSRMHPDNKFKPRTNFRAPNPSALSTSGPSIIGLKVLHSPRTGIISLTSVNVNDLKRLIPKCSEATSGMQIPKVKLEDTGDPVFLKTRANPFGLREPVRRTLNPMCEEGILTPIESSNRATPIVTPLKADSITLRICGDYRLTLNTRLLQTVFKQVMNTIKKDLEGVETYQDDVIVHAADQSTHAMCLLSLPNRFSEFIVASPPYKCTFDVLTFTCLGYIVDGSGCKPDKNRLLPLGLLRPATRIILLSNGKRMVTILDLNDLSSHRRRIDQVEFNIRDDLMVSEQNVIPEEHTTNKEPEGANLRRSKQLRARSQLNYKHPRAHSRDCEQTCRFNPLIVTKYKFMSWMHFALWEAGGGISKLKGEERCASCHRQHKSRVFEIVGRKQAVTFLQIGVTITFLQAVDFVEHPTKHQRHRGGLDRRKIVRNQRIRVASRSKRNIRTDLSHSEVKAAVLFGAECIVLLRLNSESILSKNLHEEIAKPIRGYRSDSLDYCSGGKRCLVGIAMYFWLRLHTSGDAEAAAAEYVGRSKSSYIVVVSGDTNAQRNSQEPKWLPDTQQSSAFGPLGTVLRTAIQLTSCYLRSRILTFSRNLERKRWKAFQTPVFKSFPVRTLPGVAYSDDITFIFEGRSEPQALLNRLTIPSSCIRFAPSKCKVMLQNVQSLDIPLTVQVESPELVENLTYIGGCLNSDRSMSDEVTAGFSKARIAFPNVRHLWRRKGIPPGRHTTVGCTRLR</sequence>
<evidence type="ECO:0000313" key="2">
    <source>
        <dbReference type="EMBL" id="GAA50410.1"/>
    </source>
</evidence>
<reference evidence="2" key="1">
    <citation type="journal article" date="2011" name="Genome Biol.">
        <title>The draft genome of the carcinogenic human liver fluke Clonorchis sinensis.</title>
        <authorList>
            <person name="Wang X."/>
            <person name="Chen W."/>
            <person name="Huang Y."/>
            <person name="Sun J."/>
            <person name="Men J."/>
            <person name="Liu H."/>
            <person name="Luo F."/>
            <person name="Guo L."/>
            <person name="Lv X."/>
            <person name="Deng C."/>
            <person name="Zhou C."/>
            <person name="Fan Y."/>
            <person name="Li X."/>
            <person name="Huang L."/>
            <person name="Hu Y."/>
            <person name="Liang C."/>
            <person name="Hu X."/>
            <person name="Xu J."/>
            <person name="Yu X."/>
        </authorList>
    </citation>
    <scope>NUCLEOTIDE SEQUENCE [LARGE SCALE GENOMIC DNA]</scope>
    <source>
        <strain evidence="2">Henan</strain>
    </source>
</reference>
<dbReference type="InterPro" id="IPR043128">
    <property type="entry name" value="Rev_trsase/Diguanyl_cyclase"/>
</dbReference>
<dbReference type="InterPro" id="IPR043502">
    <property type="entry name" value="DNA/RNA_pol_sf"/>
</dbReference>
<accession>G7YBS6</accession>
<protein>
    <recommendedName>
        <fullName evidence="4">Reverse transcriptase domain-containing protein</fullName>
    </recommendedName>
</protein>
<dbReference type="Gene3D" id="3.30.70.270">
    <property type="match status" value="1"/>
</dbReference>
<dbReference type="SUPFAM" id="SSF56672">
    <property type="entry name" value="DNA/RNA polymerases"/>
    <property type="match status" value="1"/>
</dbReference>